<dbReference type="GO" id="GO:0005524">
    <property type="term" value="F:ATP binding"/>
    <property type="evidence" value="ECO:0007669"/>
    <property type="project" value="UniProtKB-KW"/>
</dbReference>
<feature type="domain" description="UVR" evidence="7">
    <location>
        <begin position="356"/>
        <end position="391"/>
    </location>
</feature>
<feature type="compositionally biased region" description="Polar residues" evidence="6">
    <location>
        <begin position="69"/>
        <end position="83"/>
    </location>
</feature>
<keyword evidence="9" id="KW-1185">Reference proteome</keyword>
<dbReference type="InterPro" id="IPR050130">
    <property type="entry name" value="ClpA_ClpB"/>
</dbReference>
<dbReference type="CDD" id="cd19499">
    <property type="entry name" value="RecA-like_ClpB_Hsp104-like"/>
    <property type="match status" value="1"/>
</dbReference>
<dbReference type="Proteomes" id="UP000831692">
    <property type="component" value="Chromosome"/>
</dbReference>
<dbReference type="InterPro" id="IPR027417">
    <property type="entry name" value="P-loop_NTPase"/>
</dbReference>
<evidence type="ECO:0000259" key="7">
    <source>
        <dbReference type="PROSITE" id="PS50151"/>
    </source>
</evidence>
<dbReference type="Pfam" id="PF00004">
    <property type="entry name" value="AAA"/>
    <property type="match status" value="1"/>
</dbReference>
<dbReference type="GO" id="GO:0008233">
    <property type="term" value="F:peptidase activity"/>
    <property type="evidence" value="ECO:0007669"/>
    <property type="project" value="UniProtKB-KW"/>
</dbReference>
<dbReference type="RefSeq" id="WP_223079890.1">
    <property type="nucleotide sequence ID" value="NZ_AP025635.1"/>
</dbReference>
<name>A0ABM7XNY1_9ENTE</name>
<dbReference type="PROSITE" id="PS50151">
    <property type="entry name" value="UVR"/>
    <property type="match status" value="1"/>
</dbReference>
<feature type="region of interest" description="Disordered" evidence="6">
    <location>
        <begin position="725"/>
        <end position="752"/>
    </location>
</feature>
<evidence type="ECO:0000313" key="8">
    <source>
        <dbReference type="EMBL" id="BDG66766.1"/>
    </source>
</evidence>
<dbReference type="PROSITE" id="PS00871">
    <property type="entry name" value="CLPAB_2"/>
    <property type="match status" value="1"/>
</dbReference>
<keyword evidence="8" id="KW-0645">Protease</keyword>
<dbReference type="InterPro" id="IPR001270">
    <property type="entry name" value="ClpA/B"/>
</dbReference>
<evidence type="ECO:0000313" key="9">
    <source>
        <dbReference type="Proteomes" id="UP000831692"/>
    </source>
</evidence>
<dbReference type="InterPro" id="IPR018368">
    <property type="entry name" value="ClpA/B_CS1"/>
</dbReference>
<dbReference type="Pfam" id="PF17871">
    <property type="entry name" value="AAA_lid_9"/>
    <property type="match status" value="1"/>
</dbReference>
<dbReference type="InterPro" id="IPR041546">
    <property type="entry name" value="ClpA/ClpB_AAA_lid"/>
</dbReference>
<accession>A0ABM7XNY1</accession>
<keyword evidence="5" id="KW-0175">Coiled coil</keyword>
<evidence type="ECO:0000256" key="5">
    <source>
        <dbReference type="SAM" id="Coils"/>
    </source>
</evidence>
<keyword evidence="2 4" id="KW-0067">ATP-binding</keyword>
<dbReference type="PANTHER" id="PTHR11638:SF175">
    <property type="entry name" value="ATP-DEPENDENT CLP PROTEASE, ATP-BINDING SUBUNIT CLPC"/>
    <property type="match status" value="1"/>
</dbReference>
<keyword evidence="8" id="KW-0378">Hydrolase</keyword>
<dbReference type="Pfam" id="PF10431">
    <property type="entry name" value="ClpB_D2-small"/>
    <property type="match status" value="1"/>
</dbReference>
<reference evidence="8 9" key="1">
    <citation type="submission" date="2022-03" db="EMBL/GenBank/DDBJ databases">
        <title>Complete genome sequence of Enterococcus innesii DB-1.</title>
        <authorList>
            <person name="Fukuda D."/>
            <person name="Nolasco-Hipolito C."/>
        </authorList>
    </citation>
    <scope>NUCLEOTIDE SEQUENCE [LARGE SCALE GENOMIC DNA]</scope>
    <source>
        <strain evidence="8 9">DB-1</strain>
    </source>
</reference>
<keyword evidence="1 4" id="KW-0547">Nucleotide-binding</keyword>
<protein>
    <submittedName>
        <fullName evidence="8">ATP-dependent Clp protease ATP-binding protein</fullName>
    </submittedName>
</protein>
<dbReference type="Gene3D" id="3.40.50.300">
    <property type="entry name" value="P-loop containing nucleotide triphosphate hydrolases"/>
    <property type="match status" value="2"/>
</dbReference>
<dbReference type="SMART" id="SM01086">
    <property type="entry name" value="ClpB_D2-small"/>
    <property type="match status" value="1"/>
</dbReference>
<feature type="region of interest" description="Disordered" evidence="6">
    <location>
        <begin position="69"/>
        <end position="96"/>
    </location>
</feature>
<proteinExistence type="inferred from homology"/>
<dbReference type="CDD" id="cd00009">
    <property type="entry name" value="AAA"/>
    <property type="match status" value="1"/>
</dbReference>
<evidence type="ECO:0000256" key="1">
    <source>
        <dbReference type="ARBA" id="ARBA00022741"/>
    </source>
</evidence>
<feature type="coiled-coil region" evidence="5">
    <location>
        <begin position="195"/>
        <end position="222"/>
    </location>
</feature>
<dbReference type="GeneID" id="83456332"/>
<keyword evidence="3 4" id="KW-0143">Chaperone</keyword>
<comment type="similarity">
    <text evidence="4">Belongs to the ClpA/ClpB family.</text>
</comment>
<dbReference type="InterPro" id="IPR003959">
    <property type="entry name" value="ATPase_AAA_core"/>
</dbReference>
<dbReference type="SUPFAM" id="SSF52540">
    <property type="entry name" value="P-loop containing nucleoside triphosphate hydrolases"/>
    <property type="match status" value="2"/>
</dbReference>
<dbReference type="GO" id="GO:0006508">
    <property type="term" value="P:proteolysis"/>
    <property type="evidence" value="ECO:0007669"/>
    <property type="project" value="UniProtKB-KW"/>
</dbReference>
<dbReference type="InterPro" id="IPR028299">
    <property type="entry name" value="ClpA/B_CS2"/>
</dbReference>
<dbReference type="Gene3D" id="4.10.860.10">
    <property type="entry name" value="UVR domain"/>
    <property type="match status" value="1"/>
</dbReference>
<dbReference type="Gene3D" id="1.10.8.60">
    <property type="match status" value="2"/>
</dbReference>
<sequence>MLCQNCGKNEASIHLYANVNGQRKQLDYCQSCYQKLKAQSGNAAAAMAQDPFGFGNLDDLFRQMSRQMQQGNTPYEQTPPTQTGGNGFVGGQPPRNNQAPAGLLGEYGINITQMARDGEVDPVVGRDSEIKRVIEILNRRTKNNPVLIGEPGVGKTAVVEGLAQKIVDGDVPQKLMDKEVIRLDVASLVQGTGIRGQFEERIQKLIEEIKQAENVILFIDEVHEIVGAGAAGDGNMDAGNILKPALARGELQMVGATTLNEYRIIEKDAALERRLQPVRVDEPSVEETIRILKGLQPRYEDYHHVKYTDEAIAAAATLSNRYIQDRFLPDKAIDLLDETGSKKNLTIQIVDPKTIEKKLQEAEEQKQAASREEDFEKAAYYRDQINKLQKMKERQISEEETPVITEKDMEQIVEERTNIPVGELKEKEQTQLKNLADDLKAKVIGQDEAIDKVAKAIRRNRVGLGKQNRPIGSFLFVGPTGVGKTELAKQLAYEMFGSEEAMIRFDMSEYMEKHSVSKLIGSPPGYVGYEEAGQLTEKVRRNPYSLILLDEVEKAHPDVLHMFLQILDDGRLTDAQGRTVSFKDTLIIMTSNAGTGKVEANVGFGAAREGITRSVLNQLNNYFTPEFLNRFDGIIEFKALSKENLLSIVSLMLHDVNQTLSHQKLHIDVPQDVQEKLVDLGYSATMGARPLRRTIQDQIEDGIAEFYLEHPQVRQLKAQLEDSDKIIVTSAESPAPSSEADTTEEESSETNE</sequence>
<dbReference type="EMBL" id="AP025635">
    <property type="protein sequence ID" value="BDG66766.1"/>
    <property type="molecule type" value="Genomic_DNA"/>
</dbReference>
<feature type="compositionally biased region" description="Acidic residues" evidence="6">
    <location>
        <begin position="741"/>
        <end position="752"/>
    </location>
</feature>
<dbReference type="SMART" id="SM00382">
    <property type="entry name" value="AAA"/>
    <property type="match status" value="2"/>
</dbReference>
<dbReference type="PROSITE" id="PS00870">
    <property type="entry name" value="CLPAB_1"/>
    <property type="match status" value="1"/>
</dbReference>
<evidence type="ECO:0000256" key="3">
    <source>
        <dbReference type="ARBA" id="ARBA00023186"/>
    </source>
</evidence>
<dbReference type="InterPro" id="IPR001943">
    <property type="entry name" value="UVR_dom"/>
</dbReference>
<organism evidence="8 9">
    <name type="scientific">Enterococcus innesii</name>
    <dbReference type="NCBI Taxonomy" id="2839759"/>
    <lineage>
        <taxon>Bacteria</taxon>
        <taxon>Bacillati</taxon>
        <taxon>Bacillota</taxon>
        <taxon>Bacilli</taxon>
        <taxon>Lactobacillales</taxon>
        <taxon>Enterococcaceae</taxon>
        <taxon>Enterococcus</taxon>
    </lineage>
</organism>
<dbReference type="InterPro" id="IPR019489">
    <property type="entry name" value="Clp_ATPase_C"/>
</dbReference>
<dbReference type="InterPro" id="IPR003593">
    <property type="entry name" value="AAA+_ATPase"/>
</dbReference>
<feature type="compositionally biased region" description="Low complexity" evidence="6">
    <location>
        <begin position="730"/>
        <end position="740"/>
    </location>
</feature>
<dbReference type="Pfam" id="PF07724">
    <property type="entry name" value="AAA_2"/>
    <property type="match status" value="1"/>
</dbReference>
<dbReference type="PANTHER" id="PTHR11638">
    <property type="entry name" value="ATP-DEPENDENT CLP PROTEASE"/>
    <property type="match status" value="1"/>
</dbReference>
<gene>
    <name evidence="8" type="primary">clpA_1</name>
    <name evidence="8" type="ORF">ENLAB_03300</name>
</gene>
<evidence type="ECO:0000256" key="4">
    <source>
        <dbReference type="RuleBase" id="RU004432"/>
    </source>
</evidence>
<feature type="coiled-coil region" evidence="5">
    <location>
        <begin position="352"/>
        <end position="379"/>
    </location>
</feature>
<evidence type="ECO:0000256" key="6">
    <source>
        <dbReference type="SAM" id="MobiDB-lite"/>
    </source>
</evidence>
<dbReference type="PRINTS" id="PR00300">
    <property type="entry name" value="CLPPROTEASEA"/>
</dbReference>
<evidence type="ECO:0000256" key="2">
    <source>
        <dbReference type="ARBA" id="ARBA00022840"/>
    </source>
</evidence>